<dbReference type="EMBL" id="OX459955">
    <property type="protein sequence ID" value="CAI9159664.1"/>
    <property type="molecule type" value="Genomic_DNA"/>
</dbReference>
<evidence type="ECO:0000313" key="2">
    <source>
        <dbReference type="Proteomes" id="UP001176941"/>
    </source>
</evidence>
<gene>
    <name evidence="1" type="ORF">MRATA1EN1_LOCUS8626</name>
</gene>
<reference evidence="1" key="1">
    <citation type="submission" date="2023-04" db="EMBL/GenBank/DDBJ databases">
        <authorList>
            <consortium name="ELIXIR-Norway"/>
        </authorList>
    </citation>
    <scope>NUCLEOTIDE SEQUENCE [LARGE SCALE GENOMIC DNA]</scope>
</reference>
<accession>A0ABN8YDQ0</accession>
<sequence length="158" mass="16878">MVRRNKAGGEGSGKVLHDVEVSAPPLPHDSIVVGHMCQKRGHWQVSTLWAGPSPPLTCCGLLNCVDLANPGFSILRVGRVPSFQLASLCLRGISARGTEVDGNSPQAGAQTKLGDSTVIKYLFIYSPWVGLGVSRPLLSALSTPEAPDWPQLLWFLPP</sequence>
<protein>
    <submittedName>
        <fullName evidence="1">Uncharacterized protein</fullName>
    </submittedName>
</protein>
<keyword evidence="2" id="KW-1185">Reference proteome</keyword>
<evidence type="ECO:0000313" key="1">
    <source>
        <dbReference type="EMBL" id="CAI9159664.1"/>
    </source>
</evidence>
<organism evidence="1 2">
    <name type="scientific">Rangifer tarandus platyrhynchus</name>
    <name type="common">Svalbard reindeer</name>
    <dbReference type="NCBI Taxonomy" id="3082113"/>
    <lineage>
        <taxon>Eukaryota</taxon>
        <taxon>Metazoa</taxon>
        <taxon>Chordata</taxon>
        <taxon>Craniata</taxon>
        <taxon>Vertebrata</taxon>
        <taxon>Euteleostomi</taxon>
        <taxon>Mammalia</taxon>
        <taxon>Eutheria</taxon>
        <taxon>Laurasiatheria</taxon>
        <taxon>Artiodactyla</taxon>
        <taxon>Ruminantia</taxon>
        <taxon>Pecora</taxon>
        <taxon>Cervidae</taxon>
        <taxon>Odocoileinae</taxon>
        <taxon>Rangifer</taxon>
    </lineage>
</organism>
<name>A0ABN8YDQ0_RANTA</name>
<proteinExistence type="predicted"/>
<dbReference type="Proteomes" id="UP001176941">
    <property type="component" value="Chromosome 19"/>
</dbReference>